<feature type="transmembrane region" description="Helical" evidence="1">
    <location>
        <begin position="70"/>
        <end position="86"/>
    </location>
</feature>
<accession>A0AAE1JSY4</accession>
<gene>
    <name evidence="2" type="ORF">QN277_014821</name>
</gene>
<dbReference type="Proteomes" id="UP001293593">
    <property type="component" value="Unassembled WGS sequence"/>
</dbReference>
<name>A0AAE1JSY4_9FABA</name>
<comment type="caution">
    <text evidence="2">The sequence shown here is derived from an EMBL/GenBank/DDBJ whole genome shotgun (WGS) entry which is preliminary data.</text>
</comment>
<proteinExistence type="predicted"/>
<evidence type="ECO:0000313" key="3">
    <source>
        <dbReference type="Proteomes" id="UP001293593"/>
    </source>
</evidence>
<keyword evidence="1" id="KW-0472">Membrane</keyword>
<organism evidence="2 3">
    <name type="scientific">Acacia crassicarpa</name>
    <name type="common">northern wattle</name>
    <dbReference type="NCBI Taxonomy" id="499986"/>
    <lineage>
        <taxon>Eukaryota</taxon>
        <taxon>Viridiplantae</taxon>
        <taxon>Streptophyta</taxon>
        <taxon>Embryophyta</taxon>
        <taxon>Tracheophyta</taxon>
        <taxon>Spermatophyta</taxon>
        <taxon>Magnoliopsida</taxon>
        <taxon>eudicotyledons</taxon>
        <taxon>Gunneridae</taxon>
        <taxon>Pentapetalae</taxon>
        <taxon>rosids</taxon>
        <taxon>fabids</taxon>
        <taxon>Fabales</taxon>
        <taxon>Fabaceae</taxon>
        <taxon>Caesalpinioideae</taxon>
        <taxon>mimosoid clade</taxon>
        <taxon>Acacieae</taxon>
        <taxon>Acacia</taxon>
    </lineage>
</organism>
<reference evidence="2" key="1">
    <citation type="submission" date="2023-10" db="EMBL/GenBank/DDBJ databases">
        <title>Chromosome-level genome of the transformable northern wattle, Acacia crassicarpa.</title>
        <authorList>
            <person name="Massaro I."/>
            <person name="Sinha N.R."/>
            <person name="Poethig S."/>
            <person name="Leichty A.R."/>
        </authorList>
    </citation>
    <scope>NUCLEOTIDE SEQUENCE</scope>
    <source>
        <strain evidence="2">Acra3RX</strain>
        <tissue evidence="2">Leaf</tissue>
    </source>
</reference>
<evidence type="ECO:0000313" key="2">
    <source>
        <dbReference type="EMBL" id="KAK4276702.1"/>
    </source>
</evidence>
<sequence>MESSLSLSQIVAFYFVLTFSSCTLNPSGHHSPFFAFRKLFRYIFYFNYFSRVWPKSFFLLRFLIRLQSCLYAFCVILGVGAGATSLDI</sequence>
<evidence type="ECO:0000256" key="1">
    <source>
        <dbReference type="SAM" id="Phobius"/>
    </source>
</evidence>
<feature type="transmembrane region" description="Helical" evidence="1">
    <location>
        <begin position="6"/>
        <end position="24"/>
    </location>
</feature>
<keyword evidence="1" id="KW-1133">Transmembrane helix</keyword>
<dbReference type="AlphaFoldDB" id="A0AAE1JSY4"/>
<feature type="transmembrane region" description="Helical" evidence="1">
    <location>
        <begin position="45"/>
        <end position="64"/>
    </location>
</feature>
<keyword evidence="3" id="KW-1185">Reference proteome</keyword>
<keyword evidence="1" id="KW-0812">Transmembrane</keyword>
<dbReference type="EMBL" id="JAWXYG010000003">
    <property type="protein sequence ID" value="KAK4276702.1"/>
    <property type="molecule type" value="Genomic_DNA"/>
</dbReference>
<protein>
    <submittedName>
        <fullName evidence="2">Uncharacterized protein</fullName>
    </submittedName>
</protein>